<feature type="region of interest" description="Disordered" evidence="1">
    <location>
        <begin position="565"/>
        <end position="629"/>
    </location>
</feature>
<feature type="compositionally biased region" description="Basic and acidic residues" evidence="1">
    <location>
        <begin position="584"/>
        <end position="621"/>
    </location>
</feature>
<feature type="compositionally biased region" description="Polar residues" evidence="1">
    <location>
        <begin position="480"/>
        <end position="490"/>
    </location>
</feature>
<keyword evidence="3" id="KW-1185">Reference proteome</keyword>
<sequence>MGLFKIFTRRSSKARLEGNDTQLRLEPFSQQNGDIRQPEPDVPAISTTSQQEPDVSPRTADLDDHTEAWDSTSAPAPFVPRHPSLVVVVEDRPRTAASTHSVSRDWSQSPARPRREPRKPPVSFRKPSSLSSMSNAYQNTAHTGGSENDINSLASRLRRTNGSRSSLGSLKSKDILDAQEEIHPTDFRSRVQAAGARDYGEDVADRNITRHRYENLSPTPDPRQMSNRTKSLSSPNVTPRITAPRDSSQPTLGLPLKEEPTSGPLELAEGHVDPNNNYASHRHSRSNESDDQIRYHRHTANTSLGSKSAESFMTATNGQHGSDWSPATNRSKNFNIDDYVSSDDDSFTTPEKKARPTAEGEEDLLFKVGYGISGAALPGLEALGEEDEYSGVPTRNNRNDTVSSKGSAAMSSSPKDTRLRFGTDHDLSPTLRHVRSDPEELYMSTVGRLLVRGFQRPSTANVWEPKEEHEIPAEHLDESYTPSTSSTDSNEPGDRRSTVGSLAGFRPRQRSESSFSVYSTGGTVTTTITGGARAIDHRDTYNDMGAPRRGLKRLSALGTLYGRSMSGSFGSSDPWRPTTASNEAPREEMRASDIIRRRKEDKTRKRSDGVGLRSIREKRLTEAFGRPGNDEIARLREHLRDDDEMWDSGR</sequence>
<gene>
    <name evidence="2" type="ORF">DHEL01_v203214</name>
</gene>
<feature type="compositionally biased region" description="Basic and acidic residues" evidence="1">
    <location>
        <begin position="198"/>
        <end position="214"/>
    </location>
</feature>
<protein>
    <submittedName>
        <fullName evidence="2">Uncharacterized protein</fullName>
    </submittedName>
</protein>
<dbReference type="InParanoid" id="A0A2P5I7C8"/>
<feature type="compositionally biased region" description="Polar residues" evidence="1">
    <location>
        <begin position="224"/>
        <end position="251"/>
    </location>
</feature>
<name>A0A2P5I7C8_DIAHE</name>
<dbReference type="AlphaFoldDB" id="A0A2P5I7C8"/>
<organism evidence="2 3">
    <name type="scientific">Diaporthe helianthi</name>
    <dbReference type="NCBI Taxonomy" id="158607"/>
    <lineage>
        <taxon>Eukaryota</taxon>
        <taxon>Fungi</taxon>
        <taxon>Dikarya</taxon>
        <taxon>Ascomycota</taxon>
        <taxon>Pezizomycotina</taxon>
        <taxon>Sordariomycetes</taxon>
        <taxon>Sordariomycetidae</taxon>
        <taxon>Diaporthales</taxon>
        <taxon>Diaporthaceae</taxon>
        <taxon>Diaporthe</taxon>
    </lineage>
</organism>
<feature type="region of interest" description="Disordered" evidence="1">
    <location>
        <begin position="186"/>
        <end position="293"/>
    </location>
</feature>
<feature type="region of interest" description="Disordered" evidence="1">
    <location>
        <begin position="314"/>
        <end position="359"/>
    </location>
</feature>
<dbReference type="Proteomes" id="UP000094444">
    <property type="component" value="Unassembled WGS sequence"/>
</dbReference>
<evidence type="ECO:0000313" key="2">
    <source>
        <dbReference type="EMBL" id="POS78385.1"/>
    </source>
</evidence>
<feature type="compositionally biased region" description="Polar residues" evidence="1">
    <location>
        <begin position="314"/>
        <end position="334"/>
    </location>
</feature>
<evidence type="ECO:0000256" key="1">
    <source>
        <dbReference type="SAM" id="MobiDB-lite"/>
    </source>
</evidence>
<proteinExistence type="predicted"/>
<feature type="compositionally biased region" description="Polar residues" evidence="1">
    <location>
        <begin position="126"/>
        <end position="149"/>
    </location>
</feature>
<feature type="compositionally biased region" description="Polar residues" evidence="1">
    <location>
        <begin position="393"/>
        <end position="402"/>
    </location>
</feature>
<comment type="caution">
    <text evidence="2">The sequence shown here is derived from an EMBL/GenBank/DDBJ whole genome shotgun (WGS) entry which is preliminary data.</text>
</comment>
<reference evidence="2" key="1">
    <citation type="submission" date="2017-09" db="EMBL/GenBank/DDBJ databases">
        <title>Polyketide synthases of a Diaporthe helianthi virulent isolate.</title>
        <authorList>
            <person name="Baroncelli R."/>
        </authorList>
    </citation>
    <scope>NUCLEOTIDE SEQUENCE [LARGE SCALE GENOMIC DNA]</scope>
    <source>
        <strain evidence="2">7/96</strain>
    </source>
</reference>
<evidence type="ECO:0000313" key="3">
    <source>
        <dbReference type="Proteomes" id="UP000094444"/>
    </source>
</evidence>
<feature type="region of interest" description="Disordered" evidence="1">
    <location>
        <begin position="15"/>
        <end position="149"/>
    </location>
</feature>
<feature type="compositionally biased region" description="Basic and acidic residues" evidence="1">
    <location>
        <begin position="464"/>
        <end position="478"/>
    </location>
</feature>
<feature type="region of interest" description="Disordered" evidence="1">
    <location>
        <begin position="461"/>
        <end position="524"/>
    </location>
</feature>
<feature type="region of interest" description="Disordered" evidence="1">
    <location>
        <begin position="387"/>
        <end position="424"/>
    </location>
</feature>
<feature type="compositionally biased region" description="Basic and acidic residues" evidence="1">
    <location>
        <begin position="415"/>
        <end position="424"/>
    </location>
</feature>
<feature type="compositionally biased region" description="Polar residues" evidence="1">
    <location>
        <begin position="96"/>
        <end position="109"/>
    </location>
</feature>
<accession>A0A2P5I7C8</accession>
<feature type="compositionally biased region" description="Low complexity" evidence="1">
    <location>
        <begin position="403"/>
        <end position="413"/>
    </location>
</feature>
<dbReference type="OrthoDB" id="5325276at2759"/>
<dbReference type="EMBL" id="MAVT02000190">
    <property type="protein sequence ID" value="POS78385.1"/>
    <property type="molecule type" value="Genomic_DNA"/>
</dbReference>